<dbReference type="GO" id="GO:0006886">
    <property type="term" value="P:intracellular protein transport"/>
    <property type="evidence" value="ECO:0007669"/>
    <property type="project" value="UniProtKB-UniRule"/>
</dbReference>
<feature type="domain" description="CNH" evidence="2">
    <location>
        <begin position="19"/>
        <end position="289"/>
    </location>
</feature>
<evidence type="ECO:0000259" key="2">
    <source>
        <dbReference type="PROSITE" id="PS50219"/>
    </source>
</evidence>
<dbReference type="InterPro" id="IPR000547">
    <property type="entry name" value="Clathrin_H-chain/VPS_repeat"/>
</dbReference>
<dbReference type="GO" id="GO:0005737">
    <property type="term" value="C:cytoplasm"/>
    <property type="evidence" value="ECO:0007669"/>
    <property type="project" value="TreeGrafter"/>
</dbReference>
<dbReference type="InterPro" id="IPR036322">
    <property type="entry name" value="WD40_repeat_dom_sf"/>
</dbReference>
<feature type="repeat" description="CHCR" evidence="1">
    <location>
        <begin position="540"/>
        <end position="719"/>
    </location>
</feature>
<dbReference type="OrthoDB" id="5325112at2759"/>
<dbReference type="InterPro" id="IPR019453">
    <property type="entry name" value="VPS39/TGFA1_Znf"/>
</dbReference>
<name>A0A8J4PXA0_9MYCE</name>
<dbReference type="GO" id="GO:0016020">
    <property type="term" value="C:membrane"/>
    <property type="evidence" value="ECO:0007669"/>
    <property type="project" value="TreeGrafter"/>
</dbReference>
<keyword evidence="4" id="KW-1185">Reference proteome</keyword>
<gene>
    <name evidence="3" type="ORF">CYY_003745</name>
</gene>
<dbReference type="PANTHER" id="PTHR12894">
    <property type="entry name" value="CNH DOMAIN CONTAINING"/>
    <property type="match status" value="1"/>
</dbReference>
<sequence>MSRINMNSFDPISVIDKITQRIECIDTWEYRGSKYLFLGTSEGHLLIYDVVEKNVQGKITSSVMLKDTKPISKKTPITQMNVFDDFNILVILTDSEIRVFNLINFSVIAILQKTKGCNTYAYSYKAGEYLHLVAAVKKKLVLYSWDGSDFLEIKEYNIPDIAKNIDFRDNAITVCFKKAYNIINIQDGSAINVEADKLSFTIFVQEREFLIVKQNMAFFINTEGSPNRRHSMTWLETPSAMAIHYPFAISIEPKQVEIQIIPDPKDPKTISQSLFLLGCKSITVKKDIYVSSPTSVWRLAPMPLMEVVDEMVSNLEYETAINLLSNTQENVPGIKEKLIKIKTKAAYHLFSKEQYESAMNYFESAQVDPLKIISLYPGLLPPNLQQKLSVPFQVKDTDKNSQALKELEKYLVGCRKNKMTYTPPELSNSDYDLPTLVDTTLLKVYIKGNPQLIPHLFKVKNYCHIEESQRVLLEEKKLNELVLLYKSKELHREALTLLAKTKTPKDTISYLCQLGKQNMAIILEHSKWVLQKCPEDALTIFTTERKEDALPPAQIIPHLKHFAQPLLRQYLEYIINDPLNPDKTPEFHNDLVFEYLNAILELIKPDKCVVKRVPGETIAGTEPGLLGVLRKKLINFLETSKYYLPEKMLSRFPFDDLYEERAILLSRIGRHESALAIYAHKLKNFQMAEEYCDRNYNKDSEDAKDVYLSLMNVYLKTDGVEPLIDPALRLLNKHYRSINTPKALNLLPTNIPIDELYPFLEAVIRDNTKTKRDNQIIKNLFKSEHIKIKEELIHLRSGVIKITDDLNCAVCGKKFLGTQAFAAQPNGTAVHYVCFKQDKYQQDRFQSQQQQQQQQQQNGYYD</sequence>
<dbReference type="Pfam" id="PF10367">
    <property type="entry name" value="zf-Vps39_C"/>
    <property type="match status" value="1"/>
</dbReference>
<reference evidence="3" key="1">
    <citation type="submission" date="2020-01" db="EMBL/GenBank/DDBJ databases">
        <title>Development of genomics and gene disruption for Polysphondylium violaceum indicates a role for the polyketide synthase stlB in stalk morphogenesis.</title>
        <authorList>
            <person name="Narita B."/>
            <person name="Kawabe Y."/>
            <person name="Kin K."/>
            <person name="Saito T."/>
            <person name="Gibbs R."/>
            <person name="Kuspa A."/>
            <person name="Muzny D."/>
            <person name="Queller D."/>
            <person name="Richards S."/>
            <person name="Strassman J."/>
            <person name="Sucgang R."/>
            <person name="Worley K."/>
            <person name="Schaap P."/>
        </authorList>
    </citation>
    <scope>NUCLEOTIDE SEQUENCE</scope>
    <source>
        <strain evidence="3">QSvi11</strain>
    </source>
</reference>
<dbReference type="InterPro" id="IPR032914">
    <property type="entry name" value="Vam6/VPS39/TRAP1"/>
</dbReference>
<dbReference type="GO" id="GO:0034058">
    <property type="term" value="P:endosomal vesicle fusion"/>
    <property type="evidence" value="ECO:0007669"/>
    <property type="project" value="TreeGrafter"/>
</dbReference>
<evidence type="ECO:0000313" key="3">
    <source>
        <dbReference type="EMBL" id="KAF2074960.1"/>
    </source>
</evidence>
<dbReference type="PROSITE" id="PS50236">
    <property type="entry name" value="CHCR"/>
    <property type="match status" value="1"/>
</dbReference>
<dbReference type="GO" id="GO:0006914">
    <property type="term" value="P:autophagy"/>
    <property type="evidence" value="ECO:0007669"/>
    <property type="project" value="TreeGrafter"/>
</dbReference>
<dbReference type="InterPro" id="IPR019452">
    <property type="entry name" value="VPS39/TGF_beta_rcpt-assoc_1"/>
</dbReference>
<dbReference type="Proteomes" id="UP000695562">
    <property type="component" value="Unassembled WGS sequence"/>
</dbReference>
<proteinExistence type="predicted"/>
<dbReference type="Pfam" id="PF00780">
    <property type="entry name" value="CNH"/>
    <property type="match status" value="1"/>
</dbReference>
<accession>A0A8J4PXA0</accession>
<dbReference type="EMBL" id="AJWJ01000121">
    <property type="protein sequence ID" value="KAF2074960.1"/>
    <property type="molecule type" value="Genomic_DNA"/>
</dbReference>
<protein>
    <recommendedName>
        <fullName evidence="2">CNH domain-containing protein</fullName>
    </recommendedName>
</protein>
<comment type="caution">
    <text evidence="3">The sequence shown here is derived from an EMBL/GenBank/DDBJ whole genome shotgun (WGS) entry which is preliminary data.</text>
</comment>
<evidence type="ECO:0000256" key="1">
    <source>
        <dbReference type="PROSITE-ProRule" id="PRU01006"/>
    </source>
</evidence>
<dbReference type="PANTHER" id="PTHR12894:SF33">
    <property type="entry name" value="TETRATRICOPEPTIDE-LIKE HELICAL DOMAIN-CONTAINING PROTEIN"/>
    <property type="match status" value="1"/>
</dbReference>
<dbReference type="InterPro" id="IPR001180">
    <property type="entry name" value="CNH_dom"/>
</dbReference>
<dbReference type="AlphaFoldDB" id="A0A8J4PXA0"/>
<dbReference type="SUPFAM" id="SSF50978">
    <property type="entry name" value="WD40 repeat-like"/>
    <property type="match status" value="1"/>
</dbReference>
<evidence type="ECO:0000313" key="4">
    <source>
        <dbReference type="Proteomes" id="UP000695562"/>
    </source>
</evidence>
<dbReference type="Pfam" id="PF10366">
    <property type="entry name" value="Vps39_1"/>
    <property type="match status" value="1"/>
</dbReference>
<dbReference type="PROSITE" id="PS50219">
    <property type="entry name" value="CNH"/>
    <property type="match status" value="1"/>
</dbReference>
<organism evidence="3 4">
    <name type="scientific">Polysphondylium violaceum</name>
    <dbReference type="NCBI Taxonomy" id="133409"/>
    <lineage>
        <taxon>Eukaryota</taxon>
        <taxon>Amoebozoa</taxon>
        <taxon>Evosea</taxon>
        <taxon>Eumycetozoa</taxon>
        <taxon>Dictyostelia</taxon>
        <taxon>Dictyosteliales</taxon>
        <taxon>Dictyosteliaceae</taxon>
        <taxon>Polysphondylium</taxon>
    </lineage>
</organism>